<dbReference type="InterPro" id="IPR036961">
    <property type="entry name" value="Kinesin_motor_dom_sf"/>
</dbReference>
<dbReference type="PANTHER" id="PTHR13140">
    <property type="entry name" value="MYOSIN"/>
    <property type="match status" value="1"/>
</dbReference>
<dbReference type="VEuPathDB" id="AmoebaDB:NF0062550"/>
<dbReference type="Pfam" id="PF02736">
    <property type="entry name" value="Myosin_N"/>
    <property type="match status" value="1"/>
</dbReference>
<keyword evidence="3 8" id="KW-0067">ATP-binding</keyword>
<dbReference type="GO" id="GO:0051015">
    <property type="term" value="F:actin filament binding"/>
    <property type="evidence" value="ECO:0007669"/>
    <property type="project" value="InterPro"/>
</dbReference>
<dbReference type="PANTHER" id="PTHR13140:SF857">
    <property type="entry name" value="MYOSIN-11"/>
    <property type="match status" value="1"/>
</dbReference>
<dbReference type="GeneID" id="68113023"/>
<feature type="binding site" evidence="8">
    <location>
        <begin position="196"/>
        <end position="203"/>
    </location>
    <ligand>
        <name>ATP</name>
        <dbReference type="ChEBI" id="CHEBI:30616"/>
    </ligand>
</feature>
<protein>
    <recommendedName>
        <fullName evidence="14">Myosin motor domain-containing protein</fullName>
    </recommendedName>
</protein>
<dbReference type="InterPro" id="IPR027417">
    <property type="entry name" value="P-loop_NTPase"/>
</dbReference>
<evidence type="ECO:0000313" key="12">
    <source>
        <dbReference type="EMBL" id="KAF0975052.1"/>
    </source>
</evidence>
<feature type="compositionally biased region" description="Basic and acidic residues" evidence="9">
    <location>
        <begin position="1192"/>
        <end position="1204"/>
    </location>
</feature>
<dbReference type="OMA" id="DVRFLHK"/>
<dbReference type="Gene3D" id="1.20.58.530">
    <property type="match status" value="1"/>
</dbReference>
<evidence type="ECO:0008006" key="14">
    <source>
        <dbReference type="Google" id="ProtNLM"/>
    </source>
</evidence>
<evidence type="ECO:0000259" key="10">
    <source>
        <dbReference type="PROSITE" id="PS51456"/>
    </source>
</evidence>
<dbReference type="InterPro" id="IPR004009">
    <property type="entry name" value="SH3_Myosin"/>
</dbReference>
<feature type="region of interest" description="Actin-binding" evidence="8">
    <location>
        <begin position="667"/>
        <end position="689"/>
    </location>
</feature>
<feature type="compositionally biased region" description="Basic and acidic residues" evidence="9">
    <location>
        <begin position="1515"/>
        <end position="1534"/>
    </location>
</feature>
<dbReference type="EMBL" id="VFQX01000048">
    <property type="protein sequence ID" value="KAF0975052.1"/>
    <property type="molecule type" value="Genomic_DNA"/>
</dbReference>
<dbReference type="Gene3D" id="3.40.850.10">
    <property type="entry name" value="Kinesin motor domain"/>
    <property type="match status" value="1"/>
</dbReference>
<dbReference type="SUPFAM" id="SSF52540">
    <property type="entry name" value="P-loop containing nucleoside triphosphate hydrolases"/>
    <property type="match status" value="1"/>
</dbReference>
<reference evidence="12 13" key="1">
    <citation type="journal article" date="2019" name="Sci. Rep.">
        <title>Nanopore sequencing improves the draft genome of the human pathogenic amoeba Naegleria fowleri.</title>
        <authorList>
            <person name="Liechti N."/>
            <person name="Schurch N."/>
            <person name="Bruggmann R."/>
            <person name="Wittwer M."/>
        </authorList>
    </citation>
    <scope>NUCLEOTIDE SEQUENCE [LARGE SCALE GENOMIC DNA]</scope>
    <source>
        <strain evidence="12 13">ATCC 30894</strain>
    </source>
</reference>
<feature type="region of interest" description="Disordered" evidence="9">
    <location>
        <begin position="1823"/>
        <end position="1849"/>
    </location>
</feature>
<evidence type="ECO:0000259" key="11">
    <source>
        <dbReference type="PROSITE" id="PS51844"/>
    </source>
</evidence>
<organism evidence="12 13">
    <name type="scientific">Naegleria fowleri</name>
    <name type="common">Brain eating amoeba</name>
    <dbReference type="NCBI Taxonomy" id="5763"/>
    <lineage>
        <taxon>Eukaryota</taxon>
        <taxon>Discoba</taxon>
        <taxon>Heterolobosea</taxon>
        <taxon>Tetramitia</taxon>
        <taxon>Eutetramitia</taxon>
        <taxon>Vahlkampfiidae</taxon>
        <taxon>Naegleria</taxon>
    </lineage>
</organism>
<evidence type="ECO:0000256" key="1">
    <source>
        <dbReference type="ARBA" id="ARBA00008314"/>
    </source>
</evidence>
<dbReference type="PROSITE" id="PS50096">
    <property type="entry name" value="IQ"/>
    <property type="match status" value="1"/>
</dbReference>
<keyword evidence="6 8" id="KW-0505">Motor protein</keyword>
<feature type="region of interest" description="Disordered" evidence="9">
    <location>
        <begin position="1900"/>
        <end position="1919"/>
    </location>
</feature>
<dbReference type="GO" id="GO:0005737">
    <property type="term" value="C:cytoplasm"/>
    <property type="evidence" value="ECO:0007669"/>
    <property type="project" value="UniProtKB-ARBA"/>
</dbReference>
<keyword evidence="4" id="KW-0175">Coiled coil</keyword>
<feature type="compositionally biased region" description="Basic and acidic residues" evidence="9">
    <location>
        <begin position="1569"/>
        <end position="1615"/>
    </location>
</feature>
<dbReference type="PRINTS" id="PR00193">
    <property type="entry name" value="MYOSINHEAVY"/>
</dbReference>
<dbReference type="InterPro" id="IPR008989">
    <property type="entry name" value="Myosin_S1_N"/>
</dbReference>
<dbReference type="Gene3D" id="1.10.10.820">
    <property type="match status" value="1"/>
</dbReference>
<comment type="similarity">
    <text evidence="1 8">Belongs to the TRAFAC class myosin-kinesin ATPase superfamily. Myosin family.</text>
</comment>
<dbReference type="RefSeq" id="XP_044559765.1">
    <property type="nucleotide sequence ID" value="XM_044709370.1"/>
</dbReference>
<accession>A0A6A5BJK4</accession>
<dbReference type="Gene3D" id="1.20.120.720">
    <property type="entry name" value="Myosin VI head, motor domain, U50 subdomain"/>
    <property type="match status" value="1"/>
</dbReference>
<comment type="caution">
    <text evidence="12">The sequence shown here is derived from an EMBL/GenBank/DDBJ whole genome shotgun (WGS) entry which is preliminary data.</text>
</comment>
<evidence type="ECO:0000256" key="8">
    <source>
        <dbReference type="PROSITE-ProRule" id="PRU00782"/>
    </source>
</evidence>
<keyword evidence="13" id="KW-1185">Reference proteome</keyword>
<feature type="compositionally biased region" description="Basic and acidic residues" evidence="9">
    <location>
        <begin position="1118"/>
        <end position="1127"/>
    </location>
</feature>
<feature type="compositionally biased region" description="Low complexity" evidence="9">
    <location>
        <begin position="1"/>
        <end position="16"/>
    </location>
</feature>
<evidence type="ECO:0000313" key="13">
    <source>
        <dbReference type="Proteomes" id="UP000444721"/>
    </source>
</evidence>
<feature type="region of interest" description="Disordered" evidence="9">
    <location>
        <begin position="1192"/>
        <end position="1265"/>
    </location>
</feature>
<feature type="compositionally biased region" description="Basic and acidic residues" evidence="9">
    <location>
        <begin position="1228"/>
        <end position="1265"/>
    </location>
</feature>
<name>A0A6A5BJK4_NAEFO</name>
<keyword evidence="2 8" id="KW-0547">Nucleotide-binding</keyword>
<feature type="region of interest" description="Disordered" evidence="9">
    <location>
        <begin position="1"/>
        <end position="56"/>
    </location>
</feature>
<feature type="region of interest" description="Disordered" evidence="9">
    <location>
        <begin position="1423"/>
        <end position="1458"/>
    </location>
</feature>
<dbReference type="Gene3D" id="4.10.270.10">
    <property type="entry name" value="Myosin, subunit A"/>
    <property type="match status" value="1"/>
</dbReference>
<dbReference type="PROSITE" id="PS51844">
    <property type="entry name" value="SH3_LIKE"/>
    <property type="match status" value="1"/>
</dbReference>
<feature type="region of interest" description="Disordered" evidence="9">
    <location>
        <begin position="1099"/>
        <end position="1127"/>
    </location>
</feature>
<evidence type="ECO:0000256" key="7">
    <source>
        <dbReference type="ARBA" id="ARBA00023203"/>
    </source>
</evidence>
<feature type="compositionally biased region" description="Polar residues" evidence="9">
    <location>
        <begin position="29"/>
        <end position="53"/>
    </location>
</feature>
<dbReference type="GO" id="GO:0016459">
    <property type="term" value="C:myosin complex"/>
    <property type="evidence" value="ECO:0007669"/>
    <property type="project" value="UniProtKB-KW"/>
</dbReference>
<sequence>MSEENTTNSTSSTTTSRRARKNLGGGTDGNKTSQSFFQRLLEQQKQEQGTSNKFKWVPDGEGGYVAGEIVEESATEVQFKYDDGRVSSCKPDQVFPMNPQKLDGISDMASLSLLNEPSVFYNLKYRYERDQIYTYSGLFLVAVNPYKNLPIYTEEVIKKYEGKRREDVEPHIYAVSDVAYRQMLQNGENQSMLITGESGAGKTVNTKRVIQYLTHVAGKGGSGGQIEQQLNMCNPLLESFGNAKTLRNDNSSRFGKFIEIQFDKQGYIAGCRIQHYLLETTRVIRQALNERSFHIFYQIFNMEEEKKKELYLTDPSDFEYINQSNCFVVPGVDDEADMKLTLQSMRIMKMTETEIDMILRIVAFILHMGNVQFKDDEEEHAHVVNAKESLQLGCEILKVTPDQLVKGFCKPRIILPGEVIEMAVDSRKANFNRNALVMSTYLRMFDWIVQKINQSMSAKTEIKNFIGVLDIAGFEIFDINSFEQLCINFTNEKLQQFFNHHMFKKEQEEYLREDIAWNFIDFGLDLQPTIDLIEKPQGVLDILHQKCVVQNQDEESFVRDLLSKNAKSEKLKKDKFDPKAFLVTHYAGEVKYNVRDWYSKNVDPLNDDCKMAMQKSMLPFVKKLFISGEDKKEGATAAVTTSDPKSRSVSGAGVRFQTVGNKYKKQLSDLMQLLASTEPHFIRCIKPNSLQKPGILQAVHVLEQLKCNGVLEGIRISRKGYPGRIKFADFAKRYELLAKNASAVKSLKTDRERCQAIVSDLGSFVMDETKYKIGKTKIFLKAGVEAQLEELREHQIEKVIALAQAACMGHSARKQYKKLIGRIVYIKLLQRNFRAYLSMKDWDWYQLFVKVRPLVEADRSEKMLNQMKEEIEKLKQEVMNQIENNKITEQEKDNLSRSVEQMRAEIRTRESELEQMNQMLREMKEKMDNREHDIESLAGNMQDKENAISNLRREIQNKDFEMNQLKTQLDNAKRTLADKDNEVLQRGKNIQEVKDELNRALSELEDLRAELNITKNTLNNSDYSLDQTRQEMLEKERKLRERDNEIVEQKKRSAALEQDLKRAENDRNEFELQVNSMKKAIDNFQQELDKKNREFDQLRRQKVSGDQQSEQLLSELEEEKRKRNELEKKSRELDQLLETEKFEHERALSNARDLENEIENLKKEIATLKMRISELEDANERLKHENQQYERELGDLRLKSENEQNKMQSELQREKQRANDEISNLNNKLEDTRRRLEESEQKLNNSDRENRNLKKDKQQVEQDKSDLEIKLKRLESELKSGSQDADNLKQQLQESENKKRELLNRVRDLELELNNLKEELNRERSKRSSLESDSTSLKDKLNNLDQELSALELVKTKVEKQLRDTQYDLDQEKNVTSKLRSDLEQVRKSETEYKAKAETFESSLVSRDAELKNLRDQLEQLRSQLSDNSNISEEAQKQIKKMKDDIRKTQEQLQESESRLKDEMIKHKQAQSTILEKDNQLSLSKDELNRLQREISQLRSDLDNARNNLSGADTESLKLKSELREKDRKLKEAENEKDDLESQIQQMEREINEHKSRHDQKDQTITQLDAERKQREGELAKLSADVERLKQEKERDATTARQRVEQLQRNMDDAEERYSGELRKLQSDNKDLKNQLKQLKKEMESGMGGNSAGSVDSAELSRLRREYDSELIKLKAQLEDEVIQRNDAEQKRKLLEFELNDLKDKYNQETKSRKKIEALKLSLQSEIEDLRELAEKAEDLQEELSMNKQQHADIVNELESELKKERSNRIYNEEEASRFKRETQNLKVQLELALQKKEEELRRVKGQYEQEIQDLQDLYNKSKNDKKKFSKSSTSLETELREAQRSLQDAERYRSLAEQKADRLERELKMANLRLETESSNQLLIAQEKQRIESQLQSVRDQLDEMESENTKLKSDLDTERRKFQQLVRRLNSSASASSSARSYVGGDDSDDEEDEE</sequence>
<dbReference type="Pfam" id="PF00063">
    <property type="entry name" value="Myosin_head"/>
    <property type="match status" value="1"/>
</dbReference>
<evidence type="ECO:0000256" key="6">
    <source>
        <dbReference type="ARBA" id="ARBA00023175"/>
    </source>
</evidence>
<evidence type="ECO:0000256" key="4">
    <source>
        <dbReference type="ARBA" id="ARBA00023054"/>
    </source>
</evidence>
<dbReference type="VEuPathDB" id="AmoebaDB:NF0105900"/>
<evidence type="ECO:0000256" key="3">
    <source>
        <dbReference type="ARBA" id="ARBA00022840"/>
    </source>
</evidence>
<keyword evidence="5 8" id="KW-0518">Myosin</keyword>
<feature type="compositionally biased region" description="Basic and acidic residues" evidence="9">
    <location>
        <begin position="1838"/>
        <end position="1849"/>
    </location>
</feature>
<dbReference type="PROSITE" id="PS51456">
    <property type="entry name" value="MYOSIN_MOTOR"/>
    <property type="match status" value="1"/>
</dbReference>
<keyword evidence="7 8" id="KW-0009">Actin-binding</keyword>
<dbReference type="GO" id="GO:0007015">
    <property type="term" value="P:actin filament organization"/>
    <property type="evidence" value="ECO:0007669"/>
    <property type="project" value="TreeGrafter"/>
</dbReference>
<feature type="compositionally biased region" description="Polar residues" evidence="9">
    <location>
        <begin position="1423"/>
        <end position="1433"/>
    </location>
</feature>
<dbReference type="FunFam" id="3.40.850.10:FF:000101">
    <property type="entry name" value="Slow myosin heavy chain 2"/>
    <property type="match status" value="1"/>
</dbReference>
<dbReference type="SUPFAM" id="SSF57997">
    <property type="entry name" value="Tropomyosin"/>
    <property type="match status" value="1"/>
</dbReference>
<dbReference type="VEuPathDB" id="AmoebaDB:FDP41_005805"/>
<feature type="domain" description="Myosin motor" evidence="10">
    <location>
        <begin position="103"/>
        <end position="793"/>
    </location>
</feature>
<dbReference type="VEuPathDB" id="AmoebaDB:NfTy_045040"/>
<dbReference type="Gene3D" id="2.30.30.360">
    <property type="entry name" value="Myosin S1 fragment, N-terminal"/>
    <property type="match status" value="1"/>
</dbReference>
<feature type="compositionally biased region" description="Basic and acidic residues" evidence="9">
    <location>
        <begin position="1434"/>
        <end position="1458"/>
    </location>
</feature>
<feature type="region of interest" description="Disordered" evidence="9">
    <location>
        <begin position="1504"/>
        <end position="1615"/>
    </location>
</feature>
<evidence type="ECO:0000256" key="5">
    <source>
        <dbReference type="ARBA" id="ARBA00023123"/>
    </source>
</evidence>
<feature type="compositionally biased region" description="Basic and acidic residues" evidence="9">
    <location>
        <begin position="1211"/>
        <end position="1220"/>
    </location>
</feature>
<dbReference type="GO" id="GO:0000146">
    <property type="term" value="F:microfilament motor activity"/>
    <property type="evidence" value="ECO:0007669"/>
    <property type="project" value="TreeGrafter"/>
</dbReference>
<gene>
    <name evidence="12" type="ORF">FDP41_005805</name>
</gene>
<dbReference type="GO" id="GO:0005524">
    <property type="term" value="F:ATP binding"/>
    <property type="evidence" value="ECO:0007669"/>
    <property type="project" value="UniProtKB-UniRule"/>
</dbReference>
<feature type="compositionally biased region" description="Acidic residues" evidence="9">
    <location>
        <begin position="1948"/>
        <end position="1957"/>
    </location>
</feature>
<dbReference type="FunFam" id="1.10.10.820:FF:000001">
    <property type="entry name" value="Myosin heavy chain"/>
    <property type="match status" value="1"/>
</dbReference>
<dbReference type="OrthoDB" id="10254995at2759"/>
<evidence type="ECO:0000256" key="9">
    <source>
        <dbReference type="SAM" id="MobiDB-lite"/>
    </source>
</evidence>
<dbReference type="Proteomes" id="UP000444721">
    <property type="component" value="Unassembled WGS sequence"/>
</dbReference>
<feature type="domain" description="Myosin N-terminal SH3-like" evidence="11">
    <location>
        <begin position="50"/>
        <end position="99"/>
    </location>
</feature>
<feature type="compositionally biased region" description="Basic and acidic residues" evidence="9">
    <location>
        <begin position="1547"/>
        <end position="1562"/>
    </location>
</feature>
<dbReference type="InterPro" id="IPR001609">
    <property type="entry name" value="Myosin_head_motor_dom-like"/>
</dbReference>
<feature type="compositionally biased region" description="Polar residues" evidence="9">
    <location>
        <begin position="1504"/>
        <end position="1513"/>
    </location>
</feature>
<dbReference type="GO" id="GO:0016020">
    <property type="term" value="C:membrane"/>
    <property type="evidence" value="ECO:0007669"/>
    <property type="project" value="TreeGrafter"/>
</dbReference>
<dbReference type="CDD" id="cd01377">
    <property type="entry name" value="MYSc_class_II"/>
    <property type="match status" value="1"/>
</dbReference>
<feature type="compositionally biased region" description="Basic and acidic residues" evidence="9">
    <location>
        <begin position="1909"/>
        <end position="1919"/>
    </location>
</feature>
<dbReference type="SMART" id="SM00242">
    <property type="entry name" value="MYSc"/>
    <property type="match status" value="1"/>
</dbReference>
<proteinExistence type="inferred from homology"/>
<feature type="compositionally biased region" description="Low complexity" evidence="9">
    <location>
        <begin position="1933"/>
        <end position="1943"/>
    </location>
</feature>
<dbReference type="Gene3D" id="1.10.287.1490">
    <property type="match status" value="3"/>
</dbReference>
<dbReference type="Gene3D" id="6.20.240.20">
    <property type="match status" value="1"/>
</dbReference>
<feature type="region of interest" description="Disordered" evidence="9">
    <location>
        <begin position="1928"/>
        <end position="1957"/>
    </location>
</feature>
<evidence type="ECO:0000256" key="2">
    <source>
        <dbReference type="ARBA" id="ARBA00022741"/>
    </source>
</evidence>